<keyword evidence="2" id="KW-1185">Reference proteome</keyword>
<dbReference type="RefSeq" id="WP_182843468.1">
    <property type="nucleotide sequence ID" value="NZ_BAAALP010000009.1"/>
</dbReference>
<proteinExistence type="predicted"/>
<reference evidence="1 2" key="1">
    <citation type="submission" date="2020-08" db="EMBL/GenBank/DDBJ databases">
        <title>Genomic Encyclopedia of Type Strains, Phase IV (KMG-IV): sequencing the most valuable type-strain genomes for metagenomic binning, comparative biology and taxonomic classification.</title>
        <authorList>
            <person name="Goeker M."/>
        </authorList>
    </citation>
    <scope>NUCLEOTIDE SEQUENCE [LARGE SCALE GENOMIC DNA]</scope>
    <source>
        <strain evidence="1 2">DSM 44197</strain>
    </source>
</reference>
<organism evidence="1 2">
    <name type="scientific">Actinomadura namibiensis</name>
    <dbReference type="NCBI Taxonomy" id="182080"/>
    <lineage>
        <taxon>Bacteria</taxon>
        <taxon>Bacillati</taxon>
        <taxon>Actinomycetota</taxon>
        <taxon>Actinomycetes</taxon>
        <taxon>Streptosporangiales</taxon>
        <taxon>Thermomonosporaceae</taxon>
        <taxon>Actinomadura</taxon>
    </lineage>
</organism>
<dbReference type="Proteomes" id="UP000572680">
    <property type="component" value="Unassembled WGS sequence"/>
</dbReference>
<gene>
    <name evidence="1" type="ORF">HNR61_002713</name>
</gene>
<sequence>MGPFDNDSALDLLDELDEDPDEAVARLRAVMGRVLDGRAGESAMDRAVAAACLVAARVEPGVTDSPDAAELLERVPFAVDEELRDLAGRVFARAFAAGDDEWRAQWEAVGALPDVEAGLAPYRRVL</sequence>
<accession>A0A7W3LN04</accession>
<dbReference type="EMBL" id="JACJIA010000003">
    <property type="protein sequence ID" value="MBA8951082.1"/>
    <property type="molecule type" value="Genomic_DNA"/>
</dbReference>
<comment type="caution">
    <text evidence="1">The sequence shown here is derived from an EMBL/GenBank/DDBJ whole genome shotgun (WGS) entry which is preliminary data.</text>
</comment>
<dbReference type="Pfam" id="PF14078">
    <property type="entry name" value="DUF4259"/>
    <property type="match status" value="1"/>
</dbReference>
<evidence type="ECO:0000313" key="2">
    <source>
        <dbReference type="Proteomes" id="UP000572680"/>
    </source>
</evidence>
<evidence type="ECO:0008006" key="3">
    <source>
        <dbReference type="Google" id="ProtNLM"/>
    </source>
</evidence>
<name>A0A7W3LN04_ACTNM</name>
<evidence type="ECO:0000313" key="1">
    <source>
        <dbReference type="EMBL" id="MBA8951082.1"/>
    </source>
</evidence>
<dbReference type="InterPro" id="IPR025355">
    <property type="entry name" value="DUF4259"/>
</dbReference>
<protein>
    <recommendedName>
        <fullName evidence="3">DUF4259 domain-containing protein</fullName>
    </recommendedName>
</protein>
<dbReference type="AlphaFoldDB" id="A0A7W3LN04"/>